<dbReference type="Gene3D" id="1.20.58.1520">
    <property type="match status" value="1"/>
</dbReference>
<accession>A0ABM1F9Z5</accession>
<dbReference type="GeneID" id="106821108"/>
<feature type="compositionally biased region" description="Low complexity" evidence="1">
    <location>
        <begin position="665"/>
        <end position="680"/>
    </location>
</feature>
<dbReference type="Proteomes" id="UP000695022">
    <property type="component" value="Unplaced"/>
</dbReference>
<feature type="compositionally biased region" description="Basic and acidic residues" evidence="1">
    <location>
        <begin position="625"/>
        <end position="660"/>
    </location>
</feature>
<organism evidence="2 3">
    <name type="scientific">Priapulus caudatus</name>
    <name type="common">Priapulid worm</name>
    <dbReference type="NCBI Taxonomy" id="37621"/>
    <lineage>
        <taxon>Eukaryota</taxon>
        <taxon>Metazoa</taxon>
        <taxon>Ecdysozoa</taxon>
        <taxon>Scalidophora</taxon>
        <taxon>Priapulida</taxon>
        <taxon>Priapulimorpha</taxon>
        <taxon>Priapulimorphida</taxon>
        <taxon>Priapulidae</taxon>
        <taxon>Priapulus</taxon>
    </lineage>
</organism>
<dbReference type="PANTHER" id="PTHR16078:SF1">
    <property type="entry name" value="COILED-COIL DOMAIN-CONTAINING PROTEIN 87"/>
    <property type="match status" value="1"/>
</dbReference>
<evidence type="ECO:0000313" key="2">
    <source>
        <dbReference type="Proteomes" id="UP000695022"/>
    </source>
</evidence>
<dbReference type="RefSeq" id="XP_014681266.1">
    <property type="nucleotide sequence ID" value="XM_014825780.1"/>
</dbReference>
<feature type="compositionally biased region" description="Low complexity" evidence="1">
    <location>
        <begin position="344"/>
        <end position="360"/>
    </location>
</feature>
<dbReference type="PANTHER" id="PTHR16078">
    <property type="entry name" value="COILED-COIL DOMAIN-CONTAINING PROTEIN 87"/>
    <property type="match status" value="1"/>
</dbReference>
<name>A0ABM1F9Z5_PRICU</name>
<sequence length="855" mass="97709">MAVAGKTLGLFYPLHSAHGSRNDTGSSPLYPIQKVTTNINVIKKRKEHILRPLQKLAPYAHEYKPIFDWDYVIAGTDTIYDCVRTIPKTAEDLVNVVQSWLKLQSQLPDVPLSWQQQLVQIILSELRSIWDDFHQIQRSPYLTADENAEMLKRVVVQIISTCQQLFQSCLRKSHVLNRRGVFNADANYSRLRSQLTVNIANMLCVDIILRDVLCEMRGLSIPTKLSGPTATVHMGQSTLTDHAFTPRPLYRVALQTLKARKSSLQKNLDEMQRKMPSIDIEKLTSLRASCPEVPSPWLRDTALAVTDEQKESVLYSDSVEQNVTVDTHGAVQNLPLDGVEGCRSPLPSDEISESDSSLTTDTEEAAIAEQEAKEDIMRGTHAVDECNLPPLLKADLRSPERTARLAVLQERLRLVLQKQEQRRQQQQQRAEIRKQGAAKSKPQGDVVLSTLPNQMVVQASAARVSERVWPSKILLKPYNVIYNHLNQEISRADVQWLDRNLFLQQHLAEVYREIMKTACEEYLDIENNIRLQPAAEVKAAALRPFVTSALLRNEQLVPIINERLHEQYVSCPEQPRAFQRPCQLLQCCEDGRSWRPPLSSTGYMTWLQQQDTDYLTVIFHQHEQDKESLIPEEKEEGHIRERRAAERQDRAISRKPERGSVDGVSAPPGGSSVAESGGEAMDSEQPSACERLERVWSTLCMTDAQKLDMALKYSSGRYARHLDEAAELWEQSAQLVIDREKVIAKLERFERTASDPARFFNRESSGERLREAAYREKLDNRLASLQPFITKALRQVSQLCNDTITYKGRPYEDKMKWDRTEMLYWLQEERRQQAIAQWTPPDEQLSAVNNLSFTL</sequence>
<feature type="region of interest" description="Disordered" evidence="1">
    <location>
        <begin position="625"/>
        <end position="686"/>
    </location>
</feature>
<gene>
    <name evidence="3" type="primary">LOC106821108</name>
</gene>
<proteinExistence type="predicted"/>
<evidence type="ECO:0000313" key="3">
    <source>
        <dbReference type="RefSeq" id="XP_014681266.1"/>
    </source>
</evidence>
<keyword evidence="2" id="KW-1185">Reference proteome</keyword>
<reference evidence="3" key="1">
    <citation type="submission" date="2025-08" db="UniProtKB">
        <authorList>
            <consortium name="RefSeq"/>
        </authorList>
    </citation>
    <scope>IDENTIFICATION</scope>
</reference>
<feature type="region of interest" description="Disordered" evidence="1">
    <location>
        <begin position="337"/>
        <end position="361"/>
    </location>
</feature>
<protein>
    <submittedName>
        <fullName evidence="3">Uncharacterized protein LOC106821108</fullName>
    </submittedName>
</protein>
<evidence type="ECO:0000256" key="1">
    <source>
        <dbReference type="SAM" id="MobiDB-lite"/>
    </source>
</evidence>
<dbReference type="InterPro" id="IPR037383">
    <property type="entry name" value="CCDC87"/>
</dbReference>
<feature type="region of interest" description="Disordered" evidence="1">
    <location>
        <begin position="425"/>
        <end position="444"/>
    </location>
</feature>